<dbReference type="RefSeq" id="WP_341429128.1">
    <property type="nucleotide sequence ID" value="NZ_JBBUTG010000033.1"/>
</dbReference>
<accession>A0ABU9BZ31</accession>
<evidence type="ECO:0000256" key="1">
    <source>
        <dbReference type="SAM" id="Phobius"/>
    </source>
</evidence>
<evidence type="ECO:0000313" key="2">
    <source>
        <dbReference type="EMBL" id="MEK8034698.1"/>
    </source>
</evidence>
<proteinExistence type="predicted"/>
<name>A0ABU9BZ31_9BURK</name>
<evidence type="ECO:0008006" key="4">
    <source>
        <dbReference type="Google" id="ProtNLM"/>
    </source>
</evidence>
<keyword evidence="1" id="KW-1133">Transmembrane helix</keyword>
<organism evidence="2 3">
    <name type="scientific">Ideonella lacteola</name>
    <dbReference type="NCBI Taxonomy" id="2984193"/>
    <lineage>
        <taxon>Bacteria</taxon>
        <taxon>Pseudomonadati</taxon>
        <taxon>Pseudomonadota</taxon>
        <taxon>Betaproteobacteria</taxon>
        <taxon>Burkholderiales</taxon>
        <taxon>Sphaerotilaceae</taxon>
        <taxon>Ideonella</taxon>
    </lineage>
</organism>
<feature type="transmembrane region" description="Helical" evidence="1">
    <location>
        <begin position="132"/>
        <end position="154"/>
    </location>
</feature>
<keyword evidence="1" id="KW-0812">Transmembrane</keyword>
<keyword evidence="1" id="KW-0472">Membrane</keyword>
<dbReference type="EMBL" id="JBBUTG010000033">
    <property type="protein sequence ID" value="MEK8034698.1"/>
    <property type="molecule type" value="Genomic_DNA"/>
</dbReference>
<gene>
    <name evidence="2" type="ORF">AACH06_28100</name>
</gene>
<feature type="transmembrane region" description="Helical" evidence="1">
    <location>
        <begin position="54"/>
        <end position="73"/>
    </location>
</feature>
<comment type="caution">
    <text evidence="2">The sequence shown here is derived from an EMBL/GenBank/DDBJ whole genome shotgun (WGS) entry which is preliminary data.</text>
</comment>
<reference evidence="2 3" key="1">
    <citation type="submission" date="2024-04" db="EMBL/GenBank/DDBJ databases">
        <title>Novel species of the genus Ideonella isolated from streams.</title>
        <authorList>
            <person name="Lu H."/>
        </authorList>
    </citation>
    <scope>NUCLEOTIDE SEQUENCE [LARGE SCALE GENOMIC DNA]</scope>
    <source>
        <strain evidence="2 3">DXS29W</strain>
    </source>
</reference>
<dbReference type="Proteomes" id="UP001371218">
    <property type="component" value="Unassembled WGS sequence"/>
</dbReference>
<feature type="transmembrane region" description="Helical" evidence="1">
    <location>
        <begin position="12"/>
        <end position="34"/>
    </location>
</feature>
<sequence length="180" mass="19513">MPITPFHFGPGAALHAMAPSHISFLAFVAANVLIDVEPLYYMVTAQFPLHRTFHTYLGATAVAAAVVLLHAGGRALQSHLPDLFGWKSLGRQPVALGAAAGVYSHVALDSLMHADMHPFWPLSSANPMLDAIGLPVLHGACFMVGIVASLWLGWQRIAWPAREPKRELSHEGRPDIRRST</sequence>
<keyword evidence="3" id="KW-1185">Reference proteome</keyword>
<evidence type="ECO:0000313" key="3">
    <source>
        <dbReference type="Proteomes" id="UP001371218"/>
    </source>
</evidence>
<protein>
    <recommendedName>
        <fullName evidence="4">DUF4184 family protein</fullName>
    </recommendedName>
</protein>